<dbReference type="Proteomes" id="UP000298030">
    <property type="component" value="Unassembled WGS sequence"/>
</dbReference>
<keyword evidence="2" id="KW-1185">Reference proteome</keyword>
<accession>A0A4Y7T7C3</accession>
<gene>
    <name evidence="1" type="ORF">FA13DRAFT_1814743</name>
</gene>
<protein>
    <submittedName>
        <fullName evidence="1">Uncharacterized protein</fullName>
    </submittedName>
</protein>
<evidence type="ECO:0000313" key="1">
    <source>
        <dbReference type="EMBL" id="TEB30073.1"/>
    </source>
</evidence>
<comment type="caution">
    <text evidence="1">The sequence shown here is derived from an EMBL/GenBank/DDBJ whole genome shotgun (WGS) entry which is preliminary data.</text>
</comment>
<reference evidence="1 2" key="1">
    <citation type="journal article" date="2019" name="Nat. Ecol. Evol.">
        <title>Megaphylogeny resolves global patterns of mushroom evolution.</title>
        <authorList>
            <person name="Varga T."/>
            <person name="Krizsan K."/>
            <person name="Foldi C."/>
            <person name="Dima B."/>
            <person name="Sanchez-Garcia M."/>
            <person name="Sanchez-Ramirez S."/>
            <person name="Szollosi G.J."/>
            <person name="Szarkandi J.G."/>
            <person name="Papp V."/>
            <person name="Albert L."/>
            <person name="Andreopoulos W."/>
            <person name="Angelini C."/>
            <person name="Antonin V."/>
            <person name="Barry K.W."/>
            <person name="Bougher N.L."/>
            <person name="Buchanan P."/>
            <person name="Buyck B."/>
            <person name="Bense V."/>
            <person name="Catcheside P."/>
            <person name="Chovatia M."/>
            <person name="Cooper J."/>
            <person name="Damon W."/>
            <person name="Desjardin D."/>
            <person name="Finy P."/>
            <person name="Geml J."/>
            <person name="Haridas S."/>
            <person name="Hughes K."/>
            <person name="Justo A."/>
            <person name="Karasinski D."/>
            <person name="Kautmanova I."/>
            <person name="Kiss B."/>
            <person name="Kocsube S."/>
            <person name="Kotiranta H."/>
            <person name="LaButti K.M."/>
            <person name="Lechner B.E."/>
            <person name="Liimatainen K."/>
            <person name="Lipzen A."/>
            <person name="Lukacs Z."/>
            <person name="Mihaltcheva S."/>
            <person name="Morgado L.N."/>
            <person name="Niskanen T."/>
            <person name="Noordeloos M.E."/>
            <person name="Ohm R.A."/>
            <person name="Ortiz-Santana B."/>
            <person name="Ovrebo C."/>
            <person name="Racz N."/>
            <person name="Riley R."/>
            <person name="Savchenko A."/>
            <person name="Shiryaev A."/>
            <person name="Soop K."/>
            <person name="Spirin V."/>
            <person name="Szebenyi C."/>
            <person name="Tomsovsky M."/>
            <person name="Tulloss R.E."/>
            <person name="Uehling J."/>
            <person name="Grigoriev I.V."/>
            <person name="Vagvolgyi C."/>
            <person name="Papp T."/>
            <person name="Martin F.M."/>
            <person name="Miettinen O."/>
            <person name="Hibbett D.S."/>
            <person name="Nagy L.G."/>
        </authorList>
    </citation>
    <scope>NUCLEOTIDE SEQUENCE [LARGE SCALE GENOMIC DNA]</scope>
    <source>
        <strain evidence="1 2">FP101781</strain>
    </source>
</reference>
<dbReference type="EMBL" id="QPFP01000024">
    <property type="protein sequence ID" value="TEB30073.1"/>
    <property type="molecule type" value="Genomic_DNA"/>
</dbReference>
<name>A0A4Y7T7C3_COPMI</name>
<dbReference type="AlphaFoldDB" id="A0A4Y7T7C3"/>
<organism evidence="1 2">
    <name type="scientific">Coprinellus micaceus</name>
    <name type="common">Glistening ink-cap mushroom</name>
    <name type="synonym">Coprinus micaceus</name>
    <dbReference type="NCBI Taxonomy" id="71717"/>
    <lineage>
        <taxon>Eukaryota</taxon>
        <taxon>Fungi</taxon>
        <taxon>Dikarya</taxon>
        <taxon>Basidiomycota</taxon>
        <taxon>Agaricomycotina</taxon>
        <taxon>Agaricomycetes</taxon>
        <taxon>Agaricomycetidae</taxon>
        <taxon>Agaricales</taxon>
        <taxon>Agaricineae</taxon>
        <taxon>Psathyrellaceae</taxon>
        <taxon>Coprinellus</taxon>
    </lineage>
</organism>
<proteinExistence type="predicted"/>
<dbReference type="OrthoDB" id="10037289at2759"/>
<sequence length="285" mass="32112">MATTSVIPAGYTFLNPDTMITVKGKELVEELKKKADGRDPDAFDMYLYNDFFGYAIMDLLETSLISLNSKVAKKSLDEAYSLLEALTVFMDFEAVWTQIDDGDQVKVTNKVYGALAVAVLRGLKKAGRLDKQSFPSLGSLLEGMASLGETLEGSGCKSAYIPVARGIARRLFKDKSKADFELEQKWREEWFKNIKDKEEKKFMAPAMESIAKDKKEDRWYMKGDVANEDARNSSLSLGPVYKEYKTFLSDVPKYPMKGPSWDIADWTPAEKKAFSFDGMTNSDDY</sequence>
<evidence type="ECO:0000313" key="2">
    <source>
        <dbReference type="Proteomes" id="UP000298030"/>
    </source>
</evidence>